<feature type="compositionally biased region" description="Polar residues" evidence="1">
    <location>
        <begin position="206"/>
        <end position="231"/>
    </location>
</feature>
<feature type="compositionally biased region" description="Polar residues" evidence="1">
    <location>
        <begin position="830"/>
        <end position="848"/>
    </location>
</feature>
<evidence type="ECO:0000313" key="3">
    <source>
        <dbReference type="EMBL" id="OBA19740.1"/>
    </source>
</evidence>
<feature type="compositionally biased region" description="Low complexity" evidence="1">
    <location>
        <begin position="872"/>
        <end position="881"/>
    </location>
</feature>
<dbReference type="PANTHER" id="PTHR28089:SF1">
    <property type="entry name" value="PROTEIN ZDS1-RELATED"/>
    <property type="match status" value="1"/>
</dbReference>
<dbReference type="EMBL" id="LXTC01000005">
    <property type="protein sequence ID" value="OBA19740.1"/>
    <property type="molecule type" value="Genomic_DNA"/>
</dbReference>
<comment type="caution">
    <text evidence="3">The sequence shown here is derived from an EMBL/GenBank/DDBJ whole genome shotgun (WGS) entry which is preliminary data.</text>
</comment>
<dbReference type="OrthoDB" id="5589766at2759"/>
<evidence type="ECO:0000313" key="4">
    <source>
        <dbReference type="Proteomes" id="UP000092555"/>
    </source>
</evidence>
<feature type="region of interest" description="Disordered" evidence="1">
    <location>
        <begin position="673"/>
        <end position="697"/>
    </location>
</feature>
<dbReference type="SMART" id="SM01327">
    <property type="entry name" value="Zds_C"/>
    <property type="match status" value="1"/>
</dbReference>
<keyword evidence="4" id="KW-1185">Reference proteome</keyword>
<dbReference type="GeneID" id="30027242"/>
<evidence type="ECO:0000256" key="1">
    <source>
        <dbReference type="SAM" id="MobiDB-lite"/>
    </source>
</evidence>
<dbReference type="PANTHER" id="PTHR28089">
    <property type="entry name" value="PROTEIN ZDS1-RELATED"/>
    <property type="match status" value="1"/>
</dbReference>
<dbReference type="STRING" id="869754.A0A1A0H706"/>
<dbReference type="InterPro" id="IPR013941">
    <property type="entry name" value="ZDS1_C"/>
</dbReference>
<dbReference type="Proteomes" id="UP000092555">
    <property type="component" value="Unassembled WGS sequence"/>
</dbReference>
<reference evidence="3 4" key="1">
    <citation type="submission" date="2016-05" db="EMBL/GenBank/DDBJ databases">
        <title>Comparative genomics of biotechnologically important yeasts.</title>
        <authorList>
            <consortium name="DOE Joint Genome Institute"/>
            <person name="Riley R."/>
            <person name="Haridas S."/>
            <person name="Wolfe K.H."/>
            <person name="Lopes M.R."/>
            <person name="Hittinger C.T."/>
            <person name="Goker M."/>
            <person name="Salamov A."/>
            <person name="Wisecaver J."/>
            <person name="Long T.M."/>
            <person name="Aerts A.L."/>
            <person name="Barry K."/>
            <person name="Choi C."/>
            <person name="Clum A."/>
            <person name="Coughlan A.Y."/>
            <person name="Deshpande S."/>
            <person name="Douglass A.P."/>
            <person name="Hanson S.J."/>
            <person name="Klenk H.-P."/>
            <person name="LaButti K."/>
            <person name="Lapidus A."/>
            <person name="Lindquist E."/>
            <person name="Lipzen A."/>
            <person name="Meier-kolthoff J.P."/>
            <person name="Ohm R.A."/>
            <person name="Otillar R.P."/>
            <person name="Pangilinan J."/>
            <person name="Peng Y."/>
            <person name="Rokas A."/>
            <person name="Rosa C.A."/>
            <person name="Scheuner C."/>
            <person name="Sibirny A.A."/>
            <person name="Slot J.C."/>
            <person name="Stielow J.B."/>
            <person name="Sun H."/>
            <person name="Kurtzman C.P."/>
            <person name="Blackwell M."/>
            <person name="Grigoriev I.V."/>
            <person name="Jeffries T.W."/>
        </authorList>
    </citation>
    <scope>NUCLEOTIDE SEQUENCE [LARGE SCALE GENOMIC DNA]</scope>
    <source>
        <strain evidence="3 4">NRRL YB-4993</strain>
    </source>
</reference>
<dbReference type="InterPro" id="IPR040206">
    <property type="entry name" value="Zds1/2"/>
</dbReference>
<feature type="domain" description="Protein Zds1 C-terminal" evidence="2">
    <location>
        <begin position="1179"/>
        <end position="1231"/>
    </location>
</feature>
<accession>A0A1A0H706</accession>
<feature type="compositionally biased region" description="Polar residues" evidence="1">
    <location>
        <begin position="407"/>
        <end position="417"/>
    </location>
</feature>
<feature type="compositionally biased region" description="Basic residues" evidence="1">
    <location>
        <begin position="948"/>
        <end position="960"/>
    </location>
</feature>
<feature type="region of interest" description="Disordered" evidence="1">
    <location>
        <begin position="530"/>
        <end position="611"/>
    </location>
</feature>
<feature type="compositionally biased region" description="Basic and acidic residues" evidence="1">
    <location>
        <begin position="882"/>
        <end position="908"/>
    </location>
</feature>
<feature type="compositionally biased region" description="Polar residues" evidence="1">
    <location>
        <begin position="989"/>
        <end position="1002"/>
    </location>
</feature>
<feature type="compositionally biased region" description="Polar residues" evidence="1">
    <location>
        <begin position="923"/>
        <end position="933"/>
    </location>
</feature>
<feature type="region of interest" description="Disordered" evidence="1">
    <location>
        <begin position="199"/>
        <end position="248"/>
    </location>
</feature>
<proteinExistence type="predicted"/>
<organism evidence="3 4">
    <name type="scientific">Metschnikowia bicuspidata var. bicuspidata NRRL YB-4993</name>
    <dbReference type="NCBI Taxonomy" id="869754"/>
    <lineage>
        <taxon>Eukaryota</taxon>
        <taxon>Fungi</taxon>
        <taxon>Dikarya</taxon>
        <taxon>Ascomycota</taxon>
        <taxon>Saccharomycotina</taxon>
        <taxon>Pichiomycetes</taxon>
        <taxon>Metschnikowiaceae</taxon>
        <taxon>Metschnikowia</taxon>
    </lineage>
</organism>
<feature type="region of interest" description="Disordered" evidence="1">
    <location>
        <begin position="863"/>
        <end position="1080"/>
    </location>
</feature>
<feature type="compositionally biased region" description="Acidic residues" evidence="1">
    <location>
        <begin position="1127"/>
        <end position="1137"/>
    </location>
</feature>
<dbReference type="GO" id="GO:0010971">
    <property type="term" value="P:positive regulation of G2/M transition of mitotic cell cycle"/>
    <property type="evidence" value="ECO:0007669"/>
    <property type="project" value="TreeGrafter"/>
</dbReference>
<feature type="region of interest" description="Disordered" evidence="1">
    <location>
        <begin position="830"/>
        <end position="850"/>
    </location>
</feature>
<protein>
    <recommendedName>
        <fullName evidence="2">Protein Zds1 C-terminal domain-containing protein</fullName>
    </recommendedName>
</protein>
<dbReference type="Pfam" id="PF08632">
    <property type="entry name" value="Zds_C"/>
    <property type="match status" value="1"/>
</dbReference>
<feature type="compositionally biased region" description="Basic and acidic residues" evidence="1">
    <location>
        <begin position="1028"/>
        <end position="1040"/>
    </location>
</feature>
<feature type="region of interest" description="Disordered" evidence="1">
    <location>
        <begin position="71"/>
        <end position="112"/>
    </location>
</feature>
<dbReference type="RefSeq" id="XP_018710265.1">
    <property type="nucleotide sequence ID" value="XM_018854266.1"/>
</dbReference>
<feature type="compositionally biased region" description="Basic and acidic residues" evidence="1">
    <location>
        <begin position="1064"/>
        <end position="1080"/>
    </location>
</feature>
<gene>
    <name evidence="3" type="ORF">METBIDRAFT_12788</name>
</gene>
<evidence type="ECO:0000259" key="2">
    <source>
        <dbReference type="SMART" id="SM01327"/>
    </source>
</evidence>
<feature type="region of interest" description="Disordered" evidence="1">
    <location>
        <begin position="1114"/>
        <end position="1144"/>
    </location>
</feature>
<feature type="compositionally biased region" description="Basic and acidic residues" evidence="1">
    <location>
        <begin position="79"/>
        <end position="92"/>
    </location>
</feature>
<dbReference type="GO" id="GO:0030010">
    <property type="term" value="P:establishment of cell polarity"/>
    <property type="evidence" value="ECO:0007669"/>
    <property type="project" value="TreeGrafter"/>
</dbReference>
<feature type="region of interest" description="Disordered" evidence="1">
    <location>
        <begin position="312"/>
        <end position="429"/>
    </location>
</feature>
<dbReference type="GO" id="GO:0005737">
    <property type="term" value="C:cytoplasm"/>
    <property type="evidence" value="ECO:0007669"/>
    <property type="project" value="TreeGrafter"/>
</dbReference>
<sequence length="1293" mass="143166">MPPTRLRSLSTSPAKNTPENYQLAARQIEQEKQMVAALKRLLFGALMNLDPDIPALDASLLFLVDRQLASGSQNGPPGDTHHETRSDTHHEPLTPNSTGLPPPSQDRPADGASLPALALSLRASLDGPLPEDTLRSSMDDEPHSQELLWVPASVHPEVDAQQFQTHVKTTLGGLLERRLSRLKSVGRLRRSSLYFSTTDDELLGETQPSDGTGTVADSQHSQNIQTSQHNAAESADPRARNRLSNPSLSRLTSELQTMSRLAGMDSSDAVTLARSLSTSSLGYSDVERTAIDDLELASSFHADMITSPYADPGDHLQGDKMGAPQPRHPAAAGAARSHRGESPHRFSQHGNSAFGPTPGHGLPEGGSFSLRRTRRVGYRRGPAAVPPGSLRQSNKAGKLAQLRHKISTPSLQHSASQDLARDRSADQHVDSNLRASMQSINPRSSQVLFSYKVPVQQASSGHSKSVPSRPVLAQLTTAPLIGLSPKDSPYLSAMTSDALGRNLHPTKYAQHNLTSKSLGHQAAVTLPMQIDGSKSPRLGHRSSSREHEQKAQYKLVAGSPQPGPRKSHASHAGIRQASPTLSLAPVLSTRISSRESPVEAQGHWADQKGMMRNGSSVSLPAGSPTYQISPTTFGGETFETFNSRSISKRDKTRELNQNLDLLRNEINEFKESLATKIDPKKPKQEFPSTKDNKPRAEQTDFSFDLTHQDVSFEDSLAIEGDVLAELASSEELPRETAGVESVQNLTVFDEPKQDEIVSVPESADMKASPFRDAVTHETSLPVEISLLERQEKANDKSVEPQAGGDWETNISIVRNPHYDQSVEVVQLNDEPQSIDTNRSNGEIQTTEEISFGEGILYEEKRQSFEKFKQKASSESTSSQRNSQEKGLLKHENLHTKHLGSKQDNHHEPLIQNPNDLASLGEVTRQSTIESWQSSEKENKNASLDLSMKKTRASPKKKIKKNWPWSKEKTASLKIQKSASRDMHNPPVRSVSSPEILSSNKSLSAKEEISGKENAIAKFFKKRRSSSASHEKLSSDVHLTESADYPAREPLNQSDPKAGSKRNSRSSERRESAEDVSRVFGNKELKRENLDEDGKLTDDNRVTSRIKNRIKNMKKIHEEKEVKPEEPAIPEEENTEDDDKPKSTVEVQEKLKKYIKRYSRPNQPLEFTDSAFGFPLPPPSSSTLVMIDYRFPVHVERAIYRLSHLKLANPKRSLREQVILSNFMYAYLNLVDHTLHLEQQMTLEDCDMEQPEGDLDFLGDQDIDTEFEADDGFEESDFDSIKIDLDVKDTQISV</sequence>
<feature type="compositionally biased region" description="Basic and acidic residues" evidence="1">
    <location>
        <begin position="1114"/>
        <end position="1125"/>
    </location>
</feature>
<name>A0A1A0H706_9ASCO</name>
<feature type="compositionally biased region" description="Basic and acidic residues" evidence="1">
    <location>
        <begin position="419"/>
        <end position="429"/>
    </location>
</feature>